<dbReference type="Gene3D" id="3.10.180.10">
    <property type="entry name" value="2,3-Dihydroxybiphenyl 1,2-Dioxygenase, domain 1"/>
    <property type="match status" value="1"/>
</dbReference>
<evidence type="ECO:0008006" key="3">
    <source>
        <dbReference type="Google" id="ProtNLM"/>
    </source>
</evidence>
<comment type="caution">
    <text evidence="1">The sequence shown here is derived from an EMBL/GenBank/DDBJ whole genome shotgun (WGS) entry which is preliminary data.</text>
</comment>
<evidence type="ECO:0000313" key="1">
    <source>
        <dbReference type="EMBL" id="GJJ06711.1"/>
    </source>
</evidence>
<name>A0AAV5A2C8_9AGAM</name>
<dbReference type="InterPro" id="IPR029068">
    <property type="entry name" value="Glyas_Bleomycin-R_OHBP_Dase"/>
</dbReference>
<dbReference type="Proteomes" id="UP001050691">
    <property type="component" value="Unassembled WGS sequence"/>
</dbReference>
<dbReference type="EMBL" id="BPWL01000001">
    <property type="protein sequence ID" value="GJJ06711.1"/>
    <property type="molecule type" value="Genomic_DNA"/>
</dbReference>
<protein>
    <recommendedName>
        <fullName evidence="3">Lactoylglutathione lyase</fullName>
    </recommendedName>
</protein>
<sequence length="114" mass="13153">MPRSTETASFMDPEISVKFYTKVLGTELISELRFSEFMLYMLAYDHSNGNDSLETKQERKLKHEGTWNSPFFSYLLPSCTYNFELSHYHGMESDPDFMGYANGNTNPRGFGHIA</sequence>
<dbReference type="PANTHER" id="PTHR10374:SF30">
    <property type="entry name" value="LACTOYLGLUTATHIONE LYASE"/>
    <property type="match status" value="1"/>
</dbReference>
<keyword evidence="2" id="KW-1185">Reference proteome</keyword>
<dbReference type="SUPFAM" id="SSF54593">
    <property type="entry name" value="Glyoxalase/Bleomycin resistance protein/Dihydroxybiphenyl dioxygenase"/>
    <property type="match status" value="1"/>
</dbReference>
<reference evidence="1" key="1">
    <citation type="submission" date="2021-10" db="EMBL/GenBank/DDBJ databases">
        <title>De novo Genome Assembly of Clathrus columnatus (Basidiomycota, Fungi) Using Illumina and Nanopore Sequence Data.</title>
        <authorList>
            <person name="Ogiso-Tanaka E."/>
            <person name="Itagaki H."/>
            <person name="Hosoya T."/>
            <person name="Hosaka K."/>
        </authorList>
    </citation>
    <scope>NUCLEOTIDE SEQUENCE</scope>
    <source>
        <strain evidence="1">MO-923</strain>
    </source>
</reference>
<accession>A0AAV5A2C8</accession>
<dbReference type="AlphaFoldDB" id="A0AAV5A2C8"/>
<evidence type="ECO:0000313" key="2">
    <source>
        <dbReference type="Proteomes" id="UP001050691"/>
    </source>
</evidence>
<organism evidence="1 2">
    <name type="scientific">Clathrus columnatus</name>
    <dbReference type="NCBI Taxonomy" id="1419009"/>
    <lineage>
        <taxon>Eukaryota</taxon>
        <taxon>Fungi</taxon>
        <taxon>Dikarya</taxon>
        <taxon>Basidiomycota</taxon>
        <taxon>Agaricomycotina</taxon>
        <taxon>Agaricomycetes</taxon>
        <taxon>Phallomycetidae</taxon>
        <taxon>Phallales</taxon>
        <taxon>Clathraceae</taxon>
        <taxon>Clathrus</taxon>
    </lineage>
</organism>
<gene>
    <name evidence="1" type="ORF">Clacol_000907</name>
</gene>
<dbReference type="PANTHER" id="PTHR10374">
    <property type="entry name" value="LACTOYLGLUTATHIONE LYASE GLYOXALASE I"/>
    <property type="match status" value="1"/>
</dbReference>
<proteinExistence type="predicted"/>